<comment type="caution">
    <text evidence="1">The sequence shown here is derived from an EMBL/GenBank/DDBJ whole genome shotgun (WGS) entry which is preliminary data.</text>
</comment>
<reference evidence="1" key="1">
    <citation type="journal article" date="2015" name="Nature">
        <title>Complex archaea that bridge the gap between prokaryotes and eukaryotes.</title>
        <authorList>
            <person name="Spang A."/>
            <person name="Saw J.H."/>
            <person name="Jorgensen S.L."/>
            <person name="Zaremba-Niedzwiedzka K."/>
            <person name="Martijn J."/>
            <person name="Lind A.E."/>
            <person name="van Eijk R."/>
            <person name="Schleper C."/>
            <person name="Guy L."/>
            <person name="Ettema T.J."/>
        </authorList>
    </citation>
    <scope>NUCLEOTIDE SEQUENCE</scope>
</reference>
<organism evidence="1">
    <name type="scientific">marine sediment metagenome</name>
    <dbReference type="NCBI Taxonomy" id="412755"/>
    <lineage>
        <taxon>unclassified sequences</taxon>
        <taxon>metagenomes</taxon>
        <taxon>ecological metagenomes</taxon>
    </lineage>
</organism>
<dbReference type="EMBL" id="LAZR01017680">
    <property type="protein sequence ID" value="KKL99429.1"/>
    <property type="molecule type" value="Genomic_DNA"/>
</dbReference>
<evidence type="ECO:0000313" key="1">
    <source>
        <dbReference type="EMBL" id="KKL99429.1"/>
    </source>
</evidence>
<proteinExistence type="predicted"/>
<name>A0A0F9GKM2_9ZZZZ</name>
<sequence length="90" mass="10810">MSDSKPGIEYCDENNKCIWHCESEILKIIKRLLQILEKIILLQRLDQLHLKLMLLTILRRQKSEKIDDKCAKKKYDSYSKYTRGVGRWKN</sequence>
<accession>A0A0F9GKM2</accession>
<gene>
    <name evidence="1" type="ORF">LCGC14_1814510</name>
</gene>
<dbReference type="AlphaFoldDB" id="A0A0F9GKM2"/>
<protein>
    <submittedName>
        <fullName evidence="1">Uncharacterized protein</fullName>
    </submittedName>
</protein>